<proteinExistence type="predicted"/>
<accession>A0ABM8WRS9</accession>
<name>A0ABM8WRS9_9BURK</name>
<evidence type="ECO:0008006" key="3">
    <source>
        <dbReference type="Google" id="ProtNLM"/>
    </source>
</evidence>
<organism evidence="1 2">
    <name type="scientific">Cupriavidus laharis</name>
    <dbReference type="NCBI Taxonomy" id="151654"/>
    <lineage>
        <taxon>Bacteria</taxon>
        <taxon>Pseudomonadati</taxon>
        <taxon>Pseudomonadota</taxon>
        <taxon>Betaproteobacteria</taxon>
        <taxon>Burkholderiales</taxon>
        <taxon>Burkholderiaceae</taxon>
        <taxon>Cupriavidus</taxon>
    </lineage>
</organism>
<keyword evidence="2" id="KW-1185">Reference proteome</keyword>
<dbReference type="RefSeq" id="WP_224079138.1">
    <property type="nucleotide sequence ID" value="NZ_CAJZAI010000003.1"/>
</dbReference>
<reference evidence="1 2" key="1">
    <citation type="submission" date="2021-08" db="EMBL/GenBank/DDBJ databases">
        <authorList>
            <person name="Peeters C."/>
        </authorList>
    </citation>
    <scope>NUCLEOTIDE SEQUENCE [LARGE SCALE GENOMIC DNA]</scope>
    <source>
        <strain evidence="1 2">LMG 23992</strain>
    </source>
</reference>
<dbReference type="Proteomes" id="UP000727654">
    <property type="component" value="Unassembled WGS sequence"/>
</dbReference>
<sequence length="705" mass="74889">MSISAERLYSLLPAVYRLRDAEQGEPLRALLAAFAQEFAALEENVAQLYDDQFIETCADWVAPYIGDLIGYRPLHGVSPRIASPRAEVAHTIAFRRRKGTALMLEELAQDVTDWPAHAVEFFTQLATTQYMKHVRLQAPATAPLRDLPAMLRLGGAFNAVARTAEMRRPESGAGRYNIPNVGIFLWRLLALRLSAIPLTPDPDDASGRRFRLNPLGADCRLFRRAQTEDDISHLAEPVNVPEPLGVRLMALAVRAAQGSTTPAPDARLDDDYGPAESLALLRPGNPPVPVPVGSVRVCDLRDIVDGGGNVVGWNHEDAVPAGTIGFDPERGRVLLGAAEDGPLLATFHYGQARAIGGGEYERAPEGGKLPVQRTVGQGGALQPELDAIAGGGRLLIQDSLAYAQTPVLKVDPVLAPNAPGRGVVVAAASSARPLVAASGDVTLDIGARGRLVIEGIVFSGGALRLPAGADDEPRELVLRDCTLVPGLALHPDGNAVSPGAVSLVIGHPFASVTLERCITGPILAVPDAEVTLRDCIVDAGAPENTACAAGNTGGPGARLTLAESTVIGKVHASVIVLASDSLFFARLGAAPGETWTAPVIAERRQEGCVRFCFVPAGAITPQRYRCVPDAQHPGVMPHFTSLRYGDPGYGQLRHATDKAIREGASDGGEMGVLHALFQPQRETNLRIRLDEYLRFGLHAGIFYAT</sequence>
<comment type="caution">
    <text evidence="1">The sequence shown here is derived from an EMBL/GenBank/DDBJ whole genome shotgun (WGS) entry which is preliminary data.</text>
</comment>
<evidence type="ECO:0000313" key="1">
    <source>
        <dbReference type="EMBL" id="CAG9170123.1"/>
    </source>
</evidence>
<protein>
    <recommendedName>
        <fullName evidence="3">Phage tail protein (Tail_P2_I)</fullName>
    </recommendedName>
</protein>
<gene>
    <name evidence="1" type="ORF">LMG23992_01471</name>
</gene>
<evidence type="ECO:0000313" key="2">
    <source>
        <dbReference type="Proteomes" id="UP000727654"/>
    </source>
</evidence>
<dbReference type="EMBL" id="CAJZAI010000003">
    <property type="protein sequence ID" value="CAG9170123.1"/>
    <property type="molecule type" value="Genomic_DNA"/>
</dbReference>